<evidence type="ECO:0000313" key="2">
    <source>
        <dbReference type="Proteomes" id="UP000616151"/>
    </source>
</evidence>
<name>A0ACC5R6S8_9HYPH</name>
<protein>
    <submittedName>
        <fullName evidence="1">Uncharacterized protein</fullName>
    </submittedName>
</protein>
<evidence type="ECO:0000313" key="1">
    <source>
        <dbReference type="EMBL" id="MBK1868366.1"/>
    </source>
</evidence>
<organism evidence="1 2">
    <name type="scientific">Taklimakanibacter albus</name>
    <dbReference type="NCBI Taxonomy" id="2800327"/>
    <lineage>
        <taxon>Bacteria</taxon>
        <taxon>Pseudomonadati</taxon>
        <taxon>Pseudomonadota</taxon>
        <taxon>Alphaproteobacteria</taxon>
        <taxon>Hyphomicrobiales</taxon>
        <taxon>Aestuariivirgaceae</taxon>
        <taxon>Taklimakanibacter</taxon>
    </lineage>
</organism>
<comment type="caution">
    <text evidence="1">The sequence shown here is derived from an EMBL/GenBank/DDBJ whole genome shotgun (WGS) entry which is preliminary data.</text>
</comment>
<gene>
    <name evidence="1" type="ORF">JHL16_18580</name>
</gene>
<accession>A0ACC5R6S8</accession>
<dbReference type="Proteomes" id="UP000616151">
    <property type="component" value="Unassembled WGS sequence"/>
</dbReference>
<keyword evidence="2" id="KW-1185">Reference proteome</keyword>
<dbReference type="EMBL" id="JAENHL010000007">
    <property type="protein sequence ID" value="MBK1868366.1"/>
    <property type="molecule type" value="Genomic_DNA"/>
</dbReference>
<reference evidence="1" key="1">
    <citation type="submission" date="2021-01" db="EMBL/GenBank/DDBJ databases">
        <authorList>
            <person name="Sun Q."/>
        </authorList>
    </citation>
    <scope>NUCLEOTIDE SEQUENCE</scope>
    <source>
        <strain evidence="1">YIM B02566</strain>
    </source>
</reference>
<proteinExistence type="predicted"/>
<sequence>MSDDKTSSPGIGYRRPPVGKRFQKGQSGNPSGRRKGSRNKPRQEKPQKPFDMLVSEEAYRLIDIDEDGRDVAMPIARAVIRSLIAAAAKGDLRAQAAFLKMVSDSETDAASGTDDFGTFEPDASEPREVIFRIVDPVPPK</sequence>